<sequence>MITLAVNELLKDKSNGQCFRILWIDEGNLLTFLIEVTEKKALPFSLTIKEVSQNMMDGLFIKIDSLEESFYVESSNIPEKQLMQRDKAWSLIKDLVVNEPDIYQKDIRGKLITDFVSRGTGTKLTIYKYLRRYWQRGKTINSLLPDYYKSGGKGKERMSSEKKRGRPRITNSVGINVTDETKTIFRKAIKKYYQSSKKNTLVYTYKMMIKEFYSEDTRYENGVKHIIIKDENSIPTLRQLRYWFKKEFDLENNIIKREGRKKFERDYRAILGNSTFESLGPGSRYQIDATIGDVYLVSRYNSNWIIGRPVIYLVVDVFSHLITGLYIGLEGPSWAGMMMAIENSTADKQSYCKQYGINISNELWPSSHLPEVIIGDRGELEGYNVNHLIEGLNIQIENNPSFRPDWKGIVEKLFDTSQKAVRPFLPGYVQKDSGERGVKDYRLDAKLNIEEYTKIIINFVLHYNKNFYMNDYLRDNEMIEDNVKPTPLSLWNWGIKNKAGKLRKVPDYLVKFYLLPRDKATVTAKGIKFKSLLYSCEQAIKENWFIKARNNGSWKVEVSYDPRNMNNIYLHSHGDKMFHACSLLNHQERYIDKGIEEINQLLSNENLNFKEAEHALLQQDINFFSNIQEITRNATRRTQEQFKKTTKRERIKDIKVKRENEKEAQRKTEAFQLGLKDNVVDMEITELNDNYSETTLDYRRRSVKELFDKRRGKKD</sequence>
<accession>A0ABX7E1K9</accession>
<evidence type="ECO:0000259" key="1">
    <source>
        <dbReference type="PROSITE" id="PS50994"/>
    </source>
</evidence>
<organism evidence="2 3">
    <name type="scientific">Heyndrickxia vini</name>
    <dbReference type="NCBI Taxonomy" id="1476025"/>
    <lineage>
        <taxon>Bacteria</taxon>
        <taxon>Bacillati</taxon>
        <taxon>Bacillota</taxon>
        <taxon>Bacilli</taxon>
        <taxon>Bacillales</taxon>
        <taxon>Bacillaceae</taxon>
        <taxon>Heyndrickxia</taxon>
    </lineage>
</organism>
<name>A0ABX7E1K9_9BACI</name>
<gene>
    <name evidence="2" type="ORF">I5776_01050</name>
</gene>
<dbReference type="Pfam" id="PF09299">
    <property type="entry name" value="Mu-transpos_C"/>
    <property type="match status" value="1"/>
</dbReference>
<dbReference type="InterPro" id="IPR036397">
    <property type="entry name" value="RNaseH_sf"/>
</dbReference>
<protein>
    <submittedName>
        <fullName evidence="2">DDE-type integrase/transposase/recombinase</fullName>
    </submittedName>
</protein>
<feature type="domain" description="Integrase catalytic" evidence="1">
    <location>
        <begin position="277"/>
        <end position="495"/>
    </location>
</feature>
<evidence type="ECO:0000313" key="3">
    <source>
        <dbReference type="Proteomes" id="UP000595691"/>
    </source>
</evidence>
<dbReference type="InterPro" id="IPR015378">
    <property type="entry name" value="Transposase-like_Mu_C"/>
</dbReference>
<dbReference type="InterPro" id="IPR001584">
    <property type="entry name" value="Integrase_cat-core"/>
</dbReference>
<dbReference type="PROSITE" id="PS50994">
    <property type="entry name" value="INTEGRASE"/>
    <property type="match status" value="1"/>
</dbReference>
<keyword evidence="3" id="KW-1185">Reference proteome</keyword>
<dbReference type="Gene3D" id="3.30.420.10">
    <property type="entry name" value="Ribonuclease H-like superfamily/Ribonuclease H"/>
    <property type="match status" value="1"/>
</dbReference>
<dbReference type="RefSeq" id="WP_202778594.1">
    <property type="nucleotide sequence ID" value="NZ_CP065425.1"/>
</dbReference>
<reference evidence="2 3" key="1">
    <citation type="submission" date="2020-11" db="EMBL/GenBank/DDBJ databases">
        <title>Taxonomic evaluation of the Bacillus sporothermodurans group of bacteria based on whole genome sequences.</title>
        <authorList>
            <person name="Fiedler G."/>
            <person name="Herbstmann A.-D."/>
            <person name="Doll E."/>
            <person name="Wenning M."/>
            <person name="Brinks E."/>
            <person name="Kabisch J."/>
            <person name="Breitenwieser F."/>
            <person name="Lappann M."/>
            <person name="Boehnlein C."/>
            <person name="Franz C."/>
        </authorList>
    </citation>
    <scope>NUCLEOTIDE SEQUENCE [LARGE SCALE GENOMIC DNA]</scope>
    <source>
        <strain evidence="2 3">JCM 19841</strain>
    </source>
</reference>
<dbReference type="Proteomes" id="UP000595691">
    <property type="component" value="Chromosome"/>
</dbReference>
<evidence type="ECO:0000313" key="2">
    <source>
        <dbReference type="EMBL" id="QQZ09608.1"/>
    </source>
</evidence>
<proteinExistence type="predicted"/>
<dbReference type="EMBL" id="CP065425">
    <property type="protein sequence ID" value="QQZ09608.1"/>
    <property type="molecule type" value="Genomic_DNA"/>
</dbReference>